<protein>
    <recommendedName>
        <fullName evidence="4">Toxin CptA</fullName>
    </recommendedName>
</protein>
<keyword evidence="1" id="KW-0812">Transmembrane</keyword>
<sequence>MSSPSECFECRWQGSRLLLAVYLGCQVLAWFAVWASPLPGWSALAVVAACIAHAGWAIPRRILLTHEHAVVGLRRDVRGWQVFSRARGWQPVRLCRDSVALPALVVLRFVRAGRWLGESQCVPRDALGADEHRRLRVRLKFSRRRWAGVGASQG</sequence>
<dbReference type="Proteomes" id="UP000050437">
    <property type="component" value="Unassembled WGS sequence"/>
</dbReference>
<accession>A0A0P7CVB1</accession>
<evidence type="ECO:0008006" key="4">
    <source>
        <dbReference type="Google" id="ProtNLM"/>
    </source>
</evidence>
<dbReference type="InterPro" id="IPR009883">
    <property type="entry name" value="YgfX"/>
</dbReference>
<comment type="caution">
    <text evidence="2">The sequence shown here is derived from an EMBL/GenBank/DDBJ whole genome shotgun (WGS) entry which is preliminary data.</text>
</comment>
<keyword evidence="1" id="KW-0472">Membrane</keyword>
<evidence type="ECO:0000313" key="3">
    <source>
        <dbReference type="Proteomes" id="UP000050437"/>
    </source>
</evidence>
<dbReference type="Pfam" id="PF07254">
    <property type="entry name" value="Cpta_toxin"/>
    <property type="match status" value="1"/>
</dbReference>
<feature type="transmembrane region" description="Helical" evidence="1">
    <location>
        <begin position="41"/>
        <end position="58"/>
    </location>
</feature>
<proteinExistence type="predicted"/>
<dbReference type="GeneID" id="92659077"/>
<dbReference type="AlphaFoldDB" id="A0A0P7CVB1"/>
<evidence type="ECO:0000313" key="2">
    <source>
        <dbReference type="EMBL" id="KPM59946.1"/>
    </source>
</evidence>
<reference evidence="2 3" key="1">
    <citation type="submission" date="2015-10" db="EMBL/GenBank/DDBJ databases">
        <title>Pseudomonas putida clinical strains.</title>
        <authorList>
            <person name="Molina L."/>
            <person name="Udaondo Z."/>
        </authorList>
    </citation>
    <scope>NUCLEOTIDE SEQUENCE [LARGE SCALE GENOMIC DNA]</scope>
    <source>
        <strain evidence="2 3">HB13667</strain>
    </source>
</reference>
<organism evidence="2 3">
    <name type="scientific">Pseudomonas putida</name>
    <name type="common">Arthrobacter siderocapsulatus</name>
    <dbReference type="NCBI Taxonomy" id="303"/>
    <lineage>
        <taxon>Bacteria</taxon>
        <taxon>Pseudomonadati</taxon>
        <taxon>Pseudomonadota</taxon>
        <taxon>Gammaproteobacteria</taxon>
        <taxon>Pseudomonadales</taxon>
        <taxon>Pseudomonadaceae</taxon>
        <taxon>Pseudomonas</taxon>
    </lineage>
</organism>
<dbReference type="RefSeq" id="WP_015271601.1">
    <property type="nucleotide sequence ID" value="NZ_LKKS01000128.1"/>
</dbReference>
<name>A0A0P7CVB1_PSEPU</name>
<evidence type="ECO:0000256" key="1">
    <source>
        <dbReference type="SAM" id="Phobius"/>
    </source>
</evidence>
<feature type="transmembrane region" description="Helical" evidence="1">
    <location>
        <begin position="17"/>
        <end position="35"/>
    </location>
</feature>
<gene>
    <name evidence="2" type="ORF">HB13667_23620</name>
</gene>
<dbReference type="EMBL" id="LKKS01000128">
    <property type="protein sequence ID" value="KPM59946.1"/>
    <property type="molecule type" value="Genomic_DNA"/>
</dbReference>
<keyword evidence="1" id="KW-1133">Transmembrane helix</keyword>